<dbReference type="GO" id="GO:0005783">
    <property type="term" value="C:endoplasmic reticulum"/>
    <property type="evidence" value="ECO:0007669"/>
    <property type="project" value="TreeGrafter"/>
</dbReference>
<dbReference type="GO" id="GO:0019888">
    <property type="term" value="F:protein phosphatase regulator activity"/>
    <property type="evidence" value="ECO:0007669"/>
    <property type="project" value="TreeGrafter"/>
</dbReference>
<sequence length="396" mass="43013">MAPAAPHPHRPLRFLCPLTSGPLGGALPFALPGGFHTKGHEPLPVATGRTPFPRDVPEAEVMRRDRNRIPVFRLLRGALRCLRTTLSKVLDRCGAVMEVLWSTLSRAPGALLEGAAPGAPAGGAVWEEMGPGAGQEWAWAPDASTLEEQQEGLGTGVKALEGDSAVGGRAELDLFQWLEWESCEEDEEPNRAGAGLARLFLLSPSVMNTAGRHMGASPLLTSEGEQEEEEEEDDSGGSDWSEDDWDDDDDGDCEGSEVDSKLWESFLRSDDPFNPFCLSSLAGGKGKGLETEDGRTAGLLHVTEGRRERADGTGAEGGPHPPQTGKEMGKKVRFSEEVEVRPLVTWAFARRAARDGSCWLEMARDRDRFRRRVLAASDIISPFLDANHRASVWARQ</sequence>
<dbReference type="EMBL" id="JAINUG010000375">
    <property type="protein sequence ID" value="KAJ8373035.1"/>
    <property type="molecule type" value="Genomic_DNA"/>
</dbReference>
<dbReference type="PANTHER" id="PTHR16489:SF14">
    <property type="entry name" value="PROTEIN PHOSPHATASE 1 REGULATORY SUBUNIT 15A"/>
    <property type="match status" value="1"/>
</dbReference>
<reference evidence="4" key="1">
    <citation type="journal article" date="2023" name="Science">
        <title>Genome structures resolve the early diversification of teleost fishes.</title>
        <authorList>
            <person name="Parey E."/>
            <person name="Louis A."/>
            <person name="Montfort J."/>
            <person name="Bouchez O."/>
            <person name="Roques C."/>
            <person name="Iampietro C."/>
            <person name="Lluch J."/>
            <person name="Castinel A."/>
            <person name="Donnadieu C."/>
            <person name="Desvignes T."/>
            <person name="Floi Bucao C."/>
            <person name="Jouanno E."/>
            <person name="Wen M."/>
            <person name="Mejri S."/>
            <person name="Dirks R."/>
            <person name="Jansen H."/>
            <person name="Henkel C."/>
            <person name="Chen W.J."/>
            <person name="Zahm M."/>
            <person name="Cabau C."/>
            <person name="Klopp C."/>
            <person name="Thompson A.W."/>
            <person name="Robinson-Rechavi M."/>
            <person name="Braasch I."/>
            <person name="Lecointre G."/>
            <person name="Bobe J."/>
            <person name="Postlethwait J.H."/>
            <person name="Berthelot C."/>
            <person name="Roest Crollius H."/>
            <person name="Guiguen Y."/>
        </authorList>
    </citation>
    <scope>NUCLEOTIDE SEQUENCE</scope>
    <source>
        <strain evidence="4">NC1722</strain>
    </source>
</reference>
<evidence type="ECO:0000313" key="4">
    <source>
        <dbReference type="EMBL" id="KAJ8373035.1"/>
    </source>
</evidence>
<name>A0AAD7RBF7_9TELE</name>
<feature type="region of interest" description="Disordered" evidence="3">
    <location>
        <begin position="307"/>
        <end position="331"/>
    </location>
</feature>
<evidence type="ECO:0000256" key="2">
    <source>
        <dbReference type="ARBA" id="ARBA00022737"/>
    </source>
</evidence>
<protein>
    <recommendedName>
        <fullName evidence="6">Protein phosphatase 1 regulatory subunit 15A/B C-terminal domain-containing protein</fullName>
    </recommendedName>
</protein>
<keyword evidence="2" id="KW-0677">Repeat</keyword>
<comment type="similarity">
    <text evidence="1">Belongs to the PPP1R15 family.</text>
</comment>
<dbReference type="Proteomes" id="UP001221898">
    <property type="component" value="Unassembled WGS sequence"/>
</dbReference>
<accession>A0AAD7RBF7</accession>
<feature type="compositionally biased region" description="Acidic residues" evidence="3">
    <location>
        <begin position="224"/>
        <end position="257"/>
    </location>
</feature>
<proteinExistence type="inferred from homology"/>
<organism evidence="4 5">
    <name type="scientific">Aldrovandia affinis</name>
    <dbReference type="NCBI Taxonomy" id="143900"/>
    <lineage>
        <taxon>Eukaryota</taxon>
        <taxon>Metazoa</taxon>
        <taxon>Chordata</taxon>
        <taxon>Craniata</taxon>
        <taxon>Vertebrata</taxon>
        <taxon>Euteleostomi</taxon>
        <taxon>Actinopterygii</taxon>
        <taxon>Neopterygii</taxon>
        <taxon>Teleostei</taxon>
        <taxon>Notacanthiformes</taxon>
        <taxon>Halosauridae</taxon>
        <taxon>Aldrovandia</taxon>
    </lineage>
</organism>
<keyword evidence="5" id="KW-1185">Reference proteome</keyword>
<evidence type="ECO:0000313" key="5">
    <source>
        <dbReference type="Proteomes" id="UP001221898"/>
    </source>
</evidence>
<dbReference type="PANTHER" id="PTHR16489">
    <property type="entry name" value="GH11727P"/>
    <property type="match status" value="1"/>
</dbReference>
<evidence type="ECO:0000256" key="3">
    <source>
        <dbReference type="SAM" id="MobiDB-lite"/>
    </source>
</evidence>
<dbReference type="InterPro" id="IPR051254">
    <property type="entry name" value="PPP1R15"/>
</dbReference>
<comment type="caution">
    <text evidence="4">The sequence shown here is derived from an EMBL/GenBank/DDBJ whole genome shotgun (WGS) entry which is preliminary data.</text>
</comment>
<evidence type="ECO:0008006" key="6">
    <source>
        <dbReference type="Google" id="ProtNLM"/>
    </source>
</evidence>
<dbReference type="GO" id="GO:0034976">
    <property type="term" value="P:response to endoplasmic reticulum stress"/>
    <property type="evidence" value="ECO:0007669"/>
    <property type="project" value="TreeGrafter"/>
</dbReference>
<dbReference type="GO" id="GO:0000164">
    <property type="term" value="C:protein phosphatase type 1 complex"/>
    <property type="evidence" value="ECO:0007669"/>
    <property type="project" value="TreeGrafter"/>
</dbReference>
<evidence type="ECO:0000256" key="1">
    <source>
        <dbReference type="ARBA" id="ARBA00010161"/>
    </source>
</evidence>
<dbReference type="AlphaFoldDB" id="A0AAD7RBF7"/>
<gene>
    <name evidence="4" type="ORF">AAFF_G00271630</name>
</gene>
<feature type="region of interest" description="Disordered" evidence="3">
    <location>
        <begin position="212"/>
        <end position="257"/>
    </location>
</feature>